<dbReference type="EMBL" id="CP009417">
    <property type="protein sequence ID" value="AJD93113.1"/>
    <property type="molecule type" value="Genomic_DNA"/>
</dbReference>
<sequence length="78" mass="9411">MIPKIALPVIDSEVYYIGNDTEYHKKGTIYRILGSDFHWWKELGYVIWVTTDEYPDANMIDLGMSFQPEEFYLYFRIY</sequence>
<name>A0A0B5AX10_9BACL</name>
<keyword evidence="1" id="KW-0614">Plasmid</keyword>
<dbReference type="AlphaFoldDB" id="A0A0B5AX10"/>
<dbReference type="Proteomes" id="UP000031449">
    <property type="component" value="Plasmid unnamed"/>
</dbReference>
<geneLocation type="plasmid" evidence="2"/>
<dbReference type="BioCyc" id="JESP1508404:G14D9-13079-MONOMER"/>
<proteinExistence type="predicted"/>
<dbReference type="KEGG" id="jeo:JMA_37950"/>
<protein>
    <submittedName>
        <fullName evidence="1">Uncharacterized protein</fullName>
    </submittedName>
</protein>
<evidence type="ECO:0000313" key="2">
    <source>
        <dbReference type="Proteomes" id="UP000031449"/>
    </source>
</evidence>
<dbReference type="HOGENOM" id="CLU_2617271_0_0_9"/>
<gene>
    <name evidence="1" type="ORF">JMA_37950</name>
</gene>
<organism evidence="1 2">
    <name type="scientific">Jeotgalibacillus malaysiensis</name>
    <dbReference type="NCBI Taxonomy" id="1508404"/>
    <lineage>
        <taxon>Bacteria</taxon>
        <taxon>Bacillati</taxon>
        <taxon>Bacillota</taxon>
        <taxon>Bacilli</taxon>
        <taxon>Bacillales</taxon>
        <taxon>Caryophanaceae</taxon>
        <taxon>Jeotgalibacillus</taxon>
    </lineage>
</organism>
<accession>A0A0B5AX10</accession>
<keyword evidence="2" id="KW-1185">Reference proteome</keyword>
<evidence type="ECO:0000313" key="1">
    <source>
        <dbReference type="EMBL" id="AJD93113.1"/>
    </source>
</evidence>
<reference evidence="1 2" key="1">
    <citation type="submission" date="2014-08" db="EMBL/GenBank/DDBJ databases">
        <title>Complete genome of a marine bacteria Jeotgalibacillus malaysiensis.</title>
        <authorList>
            <person name="Yaakop A.S."/>
            <person name="Chan K.-G."/>
            <person name="Goh K.M."/>
        </authorList>
    </citation>
    <scope>NUCLEOTIDE SEQUENCE [LARGE SCALE GENOMIC DNA]</scope>
    <source>
        <strain evidence="1 2">D5</strain>
        <plasmid evidence="2">Plasmid</plasmid>
    </source>
</reference>